<dbReference type="Pfam" id="PF14497">
    <property type="entry name" value="GST_C_3"/>
    <property type="match status" value="1"/>
</dbReference>
<dbReference type="CDD" id="cd03192">
    <property type="entry name" value="GST_C_Sigma_like"/>
    <property type="match status" value="1"/>
</dbReference>
<dbReference type="PROSITE" id="PS50404">
    <property type="entry name" value="GST_NTER"/>
    <property type="match status" value="1"/>
</dbReference>
<dbReference type="GO" id="GO:0004364">
    <property type="term" value="F:glutathione transferase activity"/>
    <property type="evidence" value="ECO:0007669"/>
    <property type="project" value="TreeGrafter"/>
</dbReference>
<dbReference type="InterPro" id="IPR010987">
    <property type="entry name" value="Glutathione-S-Trfase_C-like"/>
</dbReference>
<evidence type="ECO:0000259" key="1">
    <source>
        <dbReference type="PROSITE" id="PS50404"/>
    </source>
</evidence>
<organism evidence="3">
    <name type="scientific">Tetraselmis chuii</name>
    <dbReference type="NCBI Taxonomy" id="63592"/>
    <lineage>
        <taxon>Eukaryota</taxon>
        <taxon>Viridiplantae</taxon>
        <taxon>Chlorophyta</taxon>
        <taxon>core chlorophytes</taxon>
        <taxon>Chlorodendrophyceae</taxon>
        <taxon>Chlorodendrales</taxon>
        <taxon>Chlorodendraceae</taxon>
        <taxon>Tetraselmis</taxon>
    </lineage>
</organism>
<dbReference type="InterPro" id="IPR050213">
    <property type="entry name" value="GST_superfamily"/>
</dbReference>
<dbReference type="InterPro" id="IPR004046">
    <property type="entry name" value="GST_C"/>
</dbReference>
<dbReference type="SUPFAM" id="SSF47616">
    <property type="entry name" value="GST C-terminal domain-like"/>
    <property type="match status" value="1"/>
</dbReference>
<reference evidence="3" key="1">
    <citation type="submission" date="2021-01" db="EMBL/GenBank/DDBJ databases">
        <authorList>
            <person name="Corre E."/>
            <person name="Pelletier E."/>
            <person name="Niang G."/>
            <person name="Scheremetjew M."/>
            <person name="Finn R."/>
            <person name="Kale V."/>
            <person name="Holt S."/>
            <person name="Cochrane G."/>
            <person name="Meng A."/>
            <person name="Brown T."/>
            <person name="Cohen L."/>
        </authorList>
    </citation>
    <scope>NUCLEOTIDE SEQUENCE</scope>
    <source>
        <strain evidence="3">PLY429</strain>
    </source>
</reference>
<dbReference type="PANTHER" id="PTHR11571:SF150">
    <property type="entry name" value="GLUTATHIONE S-TRANSFERASE"/>
    <property type="match status" value="1"/>
</dbReference>
<dbReference type="InterPro" id="IPR004045">
    <property type="entry name" value="Glutathione_S-Trfase_N"/>
</dbReference>
<dbReference type="GO" id="GO:0006749">
    <property type="term" value="P:glutathione metabolic process"/>
    <property type="evidence" value="ECO:0007669"/>
    <property type="project" value="TreeGrafter"/>
</dbReference>
<dbReference type="EMBL" id="HBGG01000540">
    <property type="protein sequence ID" value="CAD9198076.1"/>
    <property type="molecule type" value="Transcribed_RNA"/>
</dbReference>
<evidence type="ECO:0000313" key="3">
    <source>
        <dbReference type="EMBL" id="CAD9198076.1"/>
    </source>
</evidence>
<name>A0A7S1SIZ5_9CHLO</name>
<proteinExistence type="predicted"/>
<dbReference type="AlphaFoldDB" id="A0A7S1SIZ5"/>
<sequence>MMAVCSTGCPRGAAGSVASRRRVGAARLGGRSSRARGPRAALFDAERQAELVYFDAMGVLEVTRTLFAAVKMPFKDNRYKVEISDGKPAVESRHAEDKEAGVFAANLNRLPLLVLPDGAVVGQSKAIERMVARELGLMGSTEVEAAQIDAYCEHVRDIREAFAKARGTPFGPKNAETEEKLVKWFDEDMPNWMARLEKATGDSGFAVGSKLSLADVALYIFLTQGISDQERCKKTYAACPRISGIVSGVGELEGVQMWLRDRPETMF</sequence>
<dbReference type="PANTHER" id="PTHR11571">
    <property type="entry name" value="GLUTATHIONE S-TRANSFERASE"/>
    <property type="match status" value="1"/>
</dbReference>
<dbReference type="PROSITE" id="PS50405">
    <property type="entry name" value="GST_CTER"/>
    <property type="match status" value="1"/>
</dbReference>
<dbReference type="SFLD" id="SFLDS00019">
    <property type="entry name" value="Glutathione_Transferase_(cytos"/>
    <property type="match status" value="1"/>
</dbReference>
<evidence type="ECO:0000259" key="2">
    <source>
        <dbReference type="PROSITE" id="PS50405"/>
    </source>
</evidence>
<accession>A0A7S1SIZ5</accession>
<dbReference type="InterPro" id="IPR040079">
    <property type="entry name" value="Glutathione_S-Trfase"/>
</dbReference>
<gene>
    <name evidence="3" type="ORF">TCHU04912_LOCUS309</name>
</gene>
<dbReference type="InterPro" id="IPR036282">
    <property type="entry name" value="Glutathione-S-Trfase_C_sf"/>
</dbReference>
<protein>
    <recommendedName>
        <fullName evidence="4">Glutathione transferase</fullName>
    </recommendedName>
</protein>
<dbReference type="Gene3D" id="1.20.1050.10">
    <property type="match status" value="1"/>
</dbReference>
<feature type="domain" description="GST N-terminal" evidence="1">
    <location>
        <begin position="47"/>
        <end position="139"/>
    </location>
</feature>
<dbReference type="Gene3D" id="3.40.30.10">
    <property type="entry name" value="Glutaredoxin"/>
    <property type="match status" value="1"/>
</dbReference>
<evidence type="ECO:0008006" key="4">
    <source>
        <dbReference type="Google" id="ProtNLM"/>
    </source>
</evidence>
<feature type="domain" description="GST C-terminal" evidence="2">
    <location>
        <begin position="141"/>
        <end position="267"/>
    </location>
</feature>